<accession>A0A6G1BN30</accession>
<name>A0A6G1BN30_9ORYZ</name>
<organism evidence="2 3">
    <name type="scientific">Oryza meyeriana var. granulata</name>
    <dbReference type="NCBI Taxonomy" id="110450"/>
    <lineage>
        <taxon>Eukaryota</taxon>
        <taxon>Viridiplantae</taxon>
        <taxon>Streptophyta</taxon>
        <taxon>Embryophyta</taxon>
        <taxon>Tracheophyta</taxon>
        <taxon>Spermatophyta</taxon>
        <taxon>Magnoliopsida</taxon>
        <taxon>Liliopsida</taxon>
        <taxon>Poales</taxon>
        <taxon>Poaceae</taxon>
        <taxon>BOP clade</taxon>
        <taxon>Oryzoideae</taxon>
        <taxon>Oryzeae</taxon>
        <taxon>Oryzinae</taxon>
        <taxon>Oryza</taxon>
        <taxon>Oryza meyeriana</taxon>
    </lineage>
</organism>
<reference evidence="2 3" key="1">
    <citation type="submission" date="2019-11" db="EMBL/GenBank/DDBJ databases">
        <title>Whole genome sequence of Oryza granulata.</title>
        <authorList>
            <person name="Li W."/>
        </authorList>
    </citation>
    <scope>NUCLEOTIDE SEQUENCE [LARGE SCALE GENOMIC DNA]</scope>
    <source>
        <strain evidence="3">cv. Menghai</strain>
        <tissue evidence="2">Leaf</tissue>
    </source>
</reference>
<evidence type="ECO:0000313" key="3">
    <source>
        <dbReference type="Proteomes" id="UP000479710"/>
    </source>
</evidence>
<evidence type="ECO:0000256" key="1">
    <source>
        <dbReference type="SAM" id="MobiDB-lite"/>
    </source>
</evidence>
<proteinExistence type="predicted"/>
<keyword evidence="3" id="KW-1185">Reference proteome</keyword>
<dbReference type="AlphaFoldDB" id="A0A6G1BN30"/>
<dbReference type="EMBL" id="SPHZ02000012">
    <property type="protein sequence ID" value="KAF0888803.1"/>
    <property type="molecule type" value="Genomic_DNA"/>
</dbReference>
<dbReference type="Proteomes" id="UP000479710">
    <property type="component" value="Unassembled WGS sequence"/>
</dbReference>
<sequence length="65" mass="7072">MAKGGRGKQQSGNRAGGFSKNEPQIQGDMVLLLKAEELHVEFLDRILSEHLQLLLAVVLGDCVNV</sequence>
<feature type="region of interest" description="Disordered" evidence="1">
    <location>
        <begin position="1"/>
        <end position="22"/>
    </location>
</feature>
<evidence type="ECO:0000313" key="2">
    <source>
        <dbReference type="EMBL" id="KAF0888803.1"/>
    </source>
</evidence>
<protein>
    <submittedName>
        <fullName evidence="2">Uncharacterized protein</fullName>
    </submittedName>
</protein>
<gene>
    <name evidence="2" type="ORF">E2562_017798</name>
</gene>
<comment type="caution">
    <text evidence="2">The sequence shown here is derived from an EMBL/GenBank/DDBJ whole genome shotgun (WGS) entry which is preliminary data.</text>
</comment>